<proteinExistence type="predicted"/>
<gene>
    <name evidence="4" type="ORF">FOB26_11665</name>
</gene>
<name>A0AA44EJ20_9HYPH</name>
<evidence type="ECO:0000256" key="2">
    <source>
        <dbReference type="SAM" id="MobiDB-lite"/>
    </source>
</evidence>
<evidence type="ECO:0000313" key="5">
    <source>
        <dbReference type="Proteomes" id="UP001155820"/>
    </source>
</evidence>
<dbReference type="Proteomes" id="UP001155820">
    <property type="component" value="Unassembled WGS sequence"/>
</dbReference>
<reference evidence="4" key="1">
    <citation type="submission" date="2019-07" db="EMBL/GenBank/DDBJ databases">
        <title>FDA dAtabase for Regulatory Grade micrObial Sequences (FDA-ARGOS): Supporting development and validation of Infectious Disease Dx tests.</title>
        <authorList>
            <person name="Bachman M."/>
            <person name="Young C."/>
            <person name="Tallon L."/>
            <person name="Sadzewicz L."/>
            <person name="Vavikolanu K."/>
            <person name="Mehta A."/>
            <person name="Aluvathingal J."/>
            <person name="Nadendla S."/>
            <person name="Nandy P."/>
            <person name="Geyer C."/>
            <person name="Yan Y."/>
            <person name="Sichtig H."/>
        </authorList>
    </citation>
    <scope>NUCLEOTIDE SEQUENCE</scope>
    <source>
        <strain evidence="4">FDAARGOS_618</strain>
    </source>
</reference>
<dbReference type="RefSeq" id="WP_172873616.1">
    <property type="nucleotide sequence ID" value="NZ_JABRWL010000005.1"/>
</dbReference>
<accession>A0AA44EJ20</accession>
<sequence length="1200" mass="125311">MTNHLPKFALIFTGDASQLKAATNEARQDVSSVSAEAERGTQALNAHAAAMEKDAEAAKRLAQANRSLANEEKRLREDAQRANGARPAQTLPSSDSLTPAVPPRNQQPPVPPVPPLPPVEPPANDNARRDRARRQVLGYQLFDIGQGVSGGMPLPMIAGQQLPQIIQLYAGQGGVNEALKDFRSIASGAARAITPLSVGMAGLAAAAVTGALAYNGYLHSLKEVETAATGLGRAVAGSRDEMEAAARAGASAAGISVASARSMEAQFLRTGRIGSENFEALIGIAKDFGATFGVTAEEAGAMLAEMFAEPAKAAETLYQKYGLIDAATARQVSNLAAQNRQSEAQAVLLRALPDQLANASEATTALGRAWDAVARGASNAFDSMGSAIDRVISGPTSDERIADLQKRLSLPRVRGREALQKELDDLLDQRRRQAAEAEEAAKRSEENRRSTAAVSLYEASPANARALQEQKLRNDIAAMESARGIGSIDAGQNEAAIEAKKRALDALVNSQGRAIELDRLDVQIANERNPLLRAELEARRARLELADQEKSSAEVDAAAARARNRVVEETIAGAKSQAADMRDEVETRARLNSLVASGAVTASDANRMLQEELTLRPLIAAAAIAEGAEKAQLERQIAALRDGYAALAQQEKLASAQEYLRGNQEKLQQLRLEQALIGENALVQERANALLEVEQRIRRDGIDTNSSLATAMRDQADAMATLNRQIERQAEAWDTVKSAAGSAIDEGIDKLLDGDFSGALESVADEIKGLFSELAIKNPIKNAFLGGDDPTMADVGGLGGIVSRLFGGKGAGDPKSLVSSVMGQSIGTMSVNAATVMINGSVAGGLGGLLGGAANDNSNMAPLPGSISAYAKAIQSIESGGNYSALGPLTSSGDRAYGAYQVMGANVPAWTKQALGQSLTPQQFLGNSAAQDAVFEKIFGGYISKYGASGAAQAWFGGPGSVGSGGTATDILGTSGTAYVQKFNAALGTATQSTNIAAQGLGNLGTGFDKFGNSLASINVGGSGAGGLASGFNWSSLFSPSFKETTTLSNFLNFGFDKGGYTGPGGVHEPRGVVHAGEVVWSQRDVARAGGPAVVDAMRLGKRGYDTGGVVDVSPWWGGNATTGGSASFAANSNVRNAPIINNYGSSEVQYEEQTDQHGNRQPVITIGRQMAAAIRQPGNPANRAIQGEFGVKRQAVRRW</sequence>
<organism evidence="4 5">
    <name type="scientific">Agrobacterium pusense</name>
    <dbReference type="NCBI Taxonomy" id="648995"/>
    <lineage>
        <taxon>Bacteria</taxon>
        <taxon>Pseudomonadati</taxon>
        <taxon>Pseudomonadota</taxon>
        <taxon>Alphaproteobacteria</taxon>
        <taxon>Hyphomicrobiales</taxon>
        <taxon>Rhizobiaceae</taxon>
        <taxon>Rhizobium/Agrobacterium group</taxon>
        <taxon>Agrobacterium</taxon>
    </lineage>
</organism>
<keyword evidence="1" id="KW-0175">Coiled coil</keyword>
<keyword evidence="5" id="KW-1185">Reference proteome</keyword>
<dbReference type="InterPro" id="IPR009628">
    <property type="entry name" value="Phage_tape_measure_N"/>
</dbReference>
<feature type="compositionally biased region" description="Pro residues" evidence="2">
    <location>
        <begin position="100"/>
        <end position="121"/>
    </location>
</feature>
<protein>
    <submittedName>
        <fullName evidence="4">Phage tail length tape measure family protein</fullName>
    </submittedName>
</protein>
<feature type="coiled-coil region" evidence="1">
    <location>
        <begin position="630"/>
        <end position="673"/>
    </location>
</feature>
<evidence type="ECO:0000256" key="1">
    <source>
        <dbReference type="SAM" id="Coils"/>
    </source>
</evidence>
<feature type="compositionally biased region" description="Basic and acidic residues" evidence="2">
    <location>
        <begin position="69"/>
        <end position="80"/>
    </location>
</feature>
<feature type="region of interest" description="Disordered" evidence="2">
    <location>
        <begin position="29"/>
        <end position="128"/>
    </location>
</feature>
<feature type="compositionally biased region" description="Basic and acidic residues" evidence="2">
    <location>
        <begin position="50"/>
        <end position="59"/>
    </location>
</feature>
<evidence type="ECO:0000313" key="4">
    <source>
        <dbReference type="EMBL" id="NRF19716.1"/>
    </source>
</evidence>
<feature type="coiled-coil region" evidence="1">
    <location>
        <begin position="416"/>
        <end position="447"/>
    </location>
</feature>
<evidence type="ECO:0000259" key="3">
    <source>
        <dbReference type="Pfam" id="PF06791"/>
    </source>
</evidence>
<feature type="coiled-coil region" evidence="1">
    <location>
        <begin position="531"/>
        <end position="584"/>
    </location>
</feature>
<dbReference type="Pfam" id="PF06791">
    <property type="entry name" value="TMP_2"/>
    <property type="match status" value="1"/>
</dbReference>
<comment type="caution">
    <text evidence="4">The sequence shown here is derived from an EMBL/GenBank/DDBJ whole genome shotgun (WGS) entry which is preliminary data.</text>
</comment>
<dbReference type="AlphaFoldDB" id="A0AA44EJ20"/>
<dbReference type="EMBL" id="JABRWM010000006">
    <property type="protein sequence ID" value="NRF19716.1"/>
    <property type="molecule type" value="Genomic_DNA"/>
</dbReference>
<feature type="domain" description="Bacteriophage tail tape measure N-terminal" evidence="3">
    <location>
        <begin position="131"/>
        <end position="332"/>
    </location>
</feature>